<reference evidence="1" key="1">
    <citation type="submission" date="2021-12" db="EMBL/GenBank/DDBJ databases">
        <authorList>
            <person name="Rodrigo-Torres L."/>
            <person name="Arahal R. D."/>
            <person name="Lucena T."/>
        </authorList>
    </citation>
    <scope>NUCLEOTIDE SEQUENCE</scope>
    <source>
        <strain evidence="1">CECT 8419</strain>
    </source>
</reference>
<dbReference type="Proteomes" id="UP000837803">
    <property type="component" value="Unassembled WGS sequence"/>
</dbReference>
<evidence type="ECO:0000313" key="1">
    <source>
        <dbReference type="EMBL" id="CAH1002623.1"/>
    </source>
</evidence>
<keyword evidence="2" id="KW-1185">Reference proteome</keyword>
<organism evidence="1 2">
    <name type="scientific">Neolewinella maritima</name>
    <dbReference type="NCBI Taxonomy" id="1383882"/>
    <lineage>
        <taxon>Bacteria</taxon>
        <taxon>Pseudomonadati</taxon>
        <taxon>Bacteroidota</taxon>
        <taxon>Saprospiria</taxon>
        <taxon>Saprospirales</taxon>
        <taxon>Lewinellaceae</taxon>
        <taxon>Neolewinella</taxon>
    </lineage>
</organism>
<evidence type="ECO:0000313" key="2">
    <source>
        <dbReference type="Proteomes" id="UP000837803"/>
    </source>
</evidence>
<dbReference type="RefSeq" id="WP_238752451.1">
    <property type="nucleotide sequence ID" value="NZ_CAKLPZ010000007.1"/>
</dbReference>
<dbReference type="EMBL" id="CAKLPZ010000007">
    <property type="protein sequence ID" value="CAH1002623.1"/>
    <property type="molecule type" value="Genomic_DNA"/>
</dbReference>
<gene>
    <name evidence="1" type="ORF">LEM8419_03495</name>
</gene>
<sequence>MSALFQVADAYAMSSLQSAQVAQRKTAILDLIALHGPLSAAAINRHLPGAVTNTKKEVTSNALAELMKELPYDRRKKVWGASAGA</sequence>
<proteinExistence type="predicted"/>
<comment type="caution">
    <text evidence="1">The sequence shown here is derived from an EMBL/GenBank/DDBJ whole genome shotgun (WGS) entry which is preliminary data.</text>
</comment>
<name>A0ABM9B5K8_9BACT</name>
<protein>
    <submittedName>
        <fullName evidence="1">Uncharacterized protein</fullName>
    </submittedName>
</protein>
<accession>A0ABM9B5K8</accession>